<keyword evidence="2" id="KW-1185">Reference proteome</keyword>
<dbReference type="AlphaFoldDB" id="A0AAD4VE78"/>
<protein>
    <submittedName>
        <fullName evidence="1">Uncharacterized protein</fullName>
    </submittedName>
</protein>
<sequence length="105" mass="11513">MMKFKDEKVGDMVVMAVGSLQQLRELFDGCWDACNSQRMKVDGLGMTVMVGGMLAAAEEMKCLKNISFAHPHWRTPSNRLGLWCSQVDSPKSPLSKSFCGACGPP</sequence>
<name>A0AAD4VE78_PRUDU</name>
<dbReference type="Proteomes" id="UP001054821">
    <property type="component" value="Chromosome 6"/>
</dbReference>
<reference evidence="1 2" key="1">
    <citation type="journal article" date="2022" name="G3 (Bethesda)">
        <title>Whole-genome sequence and methylome profiling of the almond [Prunus dulcis (Mill.) D.A. Webb] cultivar 'Nonpareil'.</title>
        <authorList>
            <person name="D'Amico-Willman K.M."/>
            <person name="Ouma W.Z."/>
            <person name="Meulia T."/>
            <person name="Sideli G.M."/>
            <person name="Gradziel T.M."/>
            <person name="Fresnedo-Ramirez J."/>
        </authorList>
    </citation>
    <scope>NUCLEOTIDE SEQUENCE [LARGE SCALE GENOMIC DNA]</scope>
    <source>
        <strain evidence="1">Clone GOH B32 T37-40</strain>
    </source>
</reference>
<organism evidence="1 2">
    <name type="scientific">Prunus dulcis</name>
    <name type="common">Almond</name>
    <name type="synonym">Amygdalus dulcis</name>
    <dbReference type="NCBI Taxonomy" id="3755"/>
    <lineage>
        <taxon>Eukaryota</taxon>
        <taxon>Viridiplantae</taxon>
        <taxon>Streptophyta</taxon>
        <taxon>Embryophyta</taxon>
        <taxon>Tracheophyta</taxon>
        <taxon>Spermatophyta</taxon>
        <taxon>Magnoliopsida</taxon>
        <taxon>eudicotyledons</taxon>
        <taxon>Gunneridae</taxon>
        <taxon>Pentapetalae</taxon>
        <taxon>rosids</taxon>
        <taxon>fabids</taxon>
        <taxon>Rosales</taxon>
        <taxon>Rosaceae</taxon>
        <taxon>Amygdaloideae</taxon>
        <taxon>Amygdaleae</taxon>
        <taxon>Prunus</taxon>
    </lineage>
</organism>
<evidence type="ECO:0000313" key="1">
    <source>
        <dbReference type="EMBL" id="KAI5323430.1"/>
    </source>
</evidence>
<comment type="caution">
    <text evidence="1">The sequence shown here is derived from an EMBL/GenBank/DDBJ whole genome shotgun (WGS) entry which is preliminary data.</text>
</comment>
<evidence type="ECO:0000313" key="2">
    <source>
        <dbReference type="Proteomes" id="UP001054821"/>
    </source>
</evidence>
<dbReference type="EMBL" id="JAJFAZ020000006">
    <property type="protein sequence ID" value="KAI5323430.1"/>
    <property type="molecule type" value="Genomic_DNA"/>
</dbReference>
<proteinExistence type="predicted"/>
<accession>A0AAD4VE78</accession>
<gene>
    <name evidence="1" type="ORF">L3X38_032502</name>
</gene>